<dbReference type="AlphaFoldDB" id="X0W7T3"/>
<organism evidence="1">
    <name type="scientific">marine sediment metagenome</name>
    <dbReference type="NCBI Taxonomy" id="412755"/>
    <lineage>
        <taxon>unclassified sequences</taxon>
        <taxon>metagenomes</taxon>
        <taxon>ecological metagenomes</taxon>
    </lineage>
</organism>
<name>X0W7T3_9ZZZZ</name>
<proteinExistence type="predicted"/>
<feature type="non-terminal residue" evidence="1">
    <location>
        <position position="1"/>
    </location>
</feature>
<accession>X0W7T3</accession>
<reference evidence="1" key="1">
    <citation type="journal article" date="2014" name="Front. Microbiol.">
        <title>High frequency of phylogenetically diverse reductive dehalogenase-homologous genes in deep subseafloor sedimentary metagenomes.</title>
        <authorList>
            <person name="Kawai M."/>
            <person name="Futagami T."/>
            <person name="Toyoda A."/>
            <person name="Takaki Y."/>
            <person name="Nishi S."/>
            <person name="Hori S."/>
            <person name="Arai W."/>
            <person name="Tsubouchi T."/>
            <person name="Morono Y."/>
            <person name="Uchiyama I."/>
            <person name="Ito T."/>
            <person name="Fujiyama A."/>
            <person name="Inagaki F."/>
            <person name="Takami H."/>
        </authorList>
    </citation>
    <scope>NUCLEOTIDE SEQUENCE</scope>
    <source>
        <strain evidence="1">Expedition CK06-06</strain>
    </source>
</reference>
<gene>
    <name evidence="1" type="ORF">S01H1_51971</name>
</gene>
<sequence>SRNFRMKANKRELDAPLGFALVKELMSMLYRRIYQNIADGKLSFVFINRPLRGEKSNLWRFNNG</sequence>
<evidence type="ECO:0000313" key="1">
    <source>
        <dbReference type="EMBL" id="GAG26979.1"/>
    </source>
</evidence>
<comment type="caution">
    <text evidence="1">The sequence shown here is derived from an EMBL/GenBank/DDBJ whole genome shotgun (WGS) entry which is preliminary data.</text>
</comment>
<dbReference type="EMBL" id="BARS01033572">
    <property type="protein sequence ID" value="GAG26979.1"/>
    <property type="molecule type" value="Genomic_DNA"/>
</dbReference>
<protein>
    <submittedName>
        <fullName evidence="1">Uncharacterized protein</fullName>
    </submittedName>
</protein>